<accession>A0A9P4LL60</accession>
<gene>
    <name evidence="2" type="ORF">EK21DRAFT_114595</name>
</gene>
<evidence type="ECO:0000256" key="1">
    <source>
        <dbReference type="SAM" id="MobiDB-lite"/>
    </source>
</evidence>
<feature type="region of interest" description="Disordered" evidence="1">
    <location>
        <begin position="106"/>
        <end position="132"/>
    </location>
</feature>
<feature type="compositionally biased region" description="Polar residues" evidence="1">
    <location>
        <begin position="78"/>
        <end position="89"/>
    </location>
</feature>
<proteinExistence type="predicted"/>
<keyword evidence="3" id="KW-1185">Reference proteome</keyword>
<sequence>MLSLLRDAGEDIGLLGPWLGSQLAELMVTTRKKMEQNKTIGMFVNVATVATRGDANLMATQENDNGTVTSLKVPRNLPDSNSNGDKLDQQNMMGYPQDLAAKTGNDIVGDTIGSGTQRQRRRKKQREVQKHSYARDTWRASLNTYKLYAREAVNFRPDSSERLPTLSVATARSSLLAIKRQALFNIPYNAFSDHQSVTLSDRGADAAYITPSRYTSLRNDEGNVLLCHDAYALVHKILQYRNVVRGQVGIGARGDTQRVHATYEECKTLVDAVAQRLEDWDIDQQEEAHYLVDHCFPILRGSRQDK</sequence>
<feature type="region of interest" description="Disordered" evidence="1">
    <location>
        <begin position="67"/>
        <end position="89"/>
    </location>
</feature>
<name>A0A9P4LL60_9PLEO</name>
<dbReference type="Proteomes" id="UP000799777">
    <property type="component" value="Unassembled WGS sequence"/>
</dbReference>
<evidence type="ECO:0000313" key="2">
    <source>
        <dbReference type="EMBL" id="KAF2027659.1"/>
    </source>
</evidence>
<dbReference type="AlphaFoldDB" id="A0A9P4LL60"/>
<comment type="caution">
    <text evidence="2">The sequence shown here is derived from an EMBL/GenBank/DDBJ whole genome shotgun (WGS) entry which is preliminary data.</text>
</comment>
<reference evidence="2" key="1">
    <citation type="journal article" date="2020" name="Stud. Mycol.">
        <title>101 Dothideomycetes genomes: a test case for predicting lifestyles and emergence of pathogens.</title>
        <authorList>
            <person name="Haridas S."/>
            <person name="Albert R."/>
            <person name="Binder M."/>
            <person name="Bloem J."/>
            <person name="Labutti K."/>
            <person name="Salamov A."/>
            <person name="Andreopoulos B."/>
            <person name="Baker S."/>
            <person name="Barry K."/>
            <person name="Bills G."/>
            <person name="Bluhm B."/>
            <person name="Cannon C."/>
            <person name="Castanera R."/>
            <person name="Culley D."/>
            <person name="Daum C."/>
            <person name="Ezra D."/>
            <person name="Gonzalez J."/>
            <person name="Henrissat B."/>
            <person name="Kuo A."/>
            <person name="Liang C."/>
            <person name="Lipzen A."/>
            <person name="Lutzoni F."/>
            <person name="Magnuson J."/>
            <person name="Mondo S."/>
            <person name="Nolan M."/>
            <person name="Ohm R."/>
            <person name="Pangilinan J."/>
            <person name="Park H.-J."/>
            <person name="Ramirez L."/>
            <person name="Alfaro M."/>
            <person name="Sun H."/>
            <person name="Tritt A."/>
            <person name="Yoshinaga Y."/>
            <person name="Zwiers L.-H."/>
            <person name="Turgeon B."/>
            <person name="Goodwin S."/>
            <person name="Spatafora J."/>
            <person name="Crous P."/>
            <person name="Grigoriev I."/>
        </authorList>
    </citation>
    <scope>NUCLEOTIDE SEQUENCE</scope>
    <source>
        <strain evidence="2">CBS 110217</strain>
    </source>
</reference>
<dbReference type="EMBL" id="ML978223">
    <property type="protein sequence ID" value="KAF2027659.1"/>
    <property type="molecule type" value="Genomic_DNA"/>
</dbReference>
<evidence type="ECO:0000313" key="3">
    <source>
        <dbReference type="Proteomes" id="UP000799777"/>
    </source>
</evidence>
<protein>
    <submittedName>
        <fullName evidence="2">Uncharacterized protein</fullName>
    </submittedName>
</protein>
<organism evidence="2 3">
    <name type="scientific">Setomelanomma holmii</name>
    <dbReference type="NCBI Taxonomy" id="210430"/>
    <lineage>
        <taxon>Eukaryota</taxon>
        <taxon>Fungi</taxon>
        <taxon>Dikarya</taxon>
        <taxon>Ascomycota</taxon>
        <taxon>Pezizomycotina</taxon>
        <taxon>Dothideomycetes</taxon>
        <taxon>Pleosporomycetidae</taxon>
        <taxon>Pleosporales</taxon>
        <taxon>Pleosporineae</taxon>
        <taxon>Phaeosphaeriaceae</taxon>
        <taxon>Setomelanomma</taxon>
    </lineage>
</organism>